<dbReference type="InterPro" id="IPR005828">
    <property type="entry name" value="MFS_sugar_transport-like"/>
</dbReference>
<evidence type="ECO:0000256" key="1">
    <source>
        <dbReference type="ARBA" id="ARBA00004141"/>
    </source>
</evidence>
<evidence type="ECO:0000259" key="8">
    <source>
        <dbReference type="PROSITE" id="PS50850"/>
    </source>
</evidence>
<keyword evidence="4 7" id="KW-1133">Transmembrane helix</keyword>
<evidence type="ECO:0000256" key="5">
    <source>
        <dbReference type="ARBA" id="ARBA00023136"/>
    </source>
</evidence>
<evidence type="ECO:0000256" key="6">
    <source>
        <dbReference type="SAM" id="MobiDB-lite"/>
    </source>
</evidence>
<dbReference type="InterPro" id="IPR020846">
    <property type="entry name" value="MFS_dom"/>
</dbReference>
<accession>A0ABR0JYR4</accession>
<keyword evidence="2" id="KW-0813">Transport</keyword>
<feature type="transmembrane region" description="Helical" evidence="7">
    <location>
        <begin position="52"/>
        <end position="71"/>
    </location>
</feature>
<keyword evidence="5 7" id="KW-0472">Membrane</keyword>
<evidence type="ECO:0000256" key="3">
    <source>
        <dbReference type="ARBA" id="ARBA00022692"/>
    </source>
</evidence>
<sequence>MGFGLINFFFAAPAFFTIDTIGRRTLLLCTFPFLTISHFITTAAFAAKSTTAGPYVALVGMYLFGIFYSFGEGPVPFVYASESMPLYCREQAMALVVSINWLFNWLIAFSGPWMFGAMKPAGTFAFYGVWCIILWFMILFLVPETRLLKLEEIDFVFDKVKTRQFRRHALQSLRWQLDIDDKPERLYAGPETRVREEREQANHTRRERHSGIVASHAADVEPKEVAVVSEHLRSPESGSISV</sequence>
<keyword evidence="3 7" id="KW-0812">Transmembrane</keyword>
<feature type="transmembrane region" description="Helical" evidence="7">
    <location>
        <begin position="121"/>
        <end position="142"/>
    </location>
</feature>
<organism evidence="9 10">
    <name type="scientific">Lithohypha guttulata</name>
    <dbReference type="NCBI Taxonomy" id="1690604"/>
    <lineage>
        <taxon>Eukaryota</taxon>
        <taxon>Fungi</taxon>
        <taxon>Dikarya</taxon>
        <taxon>Ascomycota</taxon>
        <taxon>Pezizomycotina</taxon>
        <taxon>Eurotiomycetes</taxon>
        <taxon>Chaetothyriomycetidae</taxon>
        <taxon>Chaetothyriales</taxon>
        <taxon>Trichomeriaceae</taxon>
        <taxon>Lithohypha</taxon>
    </lineage>
</organism>
<dbReference type="InterPro" id="IPR050814">
    <property type="entry name" value="Myo-inositol_Transporter"/>
</dbReference>
<name>A0ABR0JYR4_9EURO</name>
<reference evidence="9 10" key="1">
    <citation type="submission" date="2023-08" db="EMBL/GenBank/DDBJ databases">
        <title>Black Yeasts Isolated from many extreme environments.</title>
        <authorList>
            <person name="Coleine C."/>
            <person name="Stajich J.E."/>
            <person name="Selbmann L."/>
        </authorList>
    </citation>
    <scope>NUCLEOTIDE SEQUENCE [LARGE SCALE GENOMIC DNA]</scope>
    <source>
        <strain evidence="9 10">CCFEE 5885</strain>
    </source>
</reference>
<evidence type="ECO:0000313" key="9">
    <source>
        <dbReference type="EMBL" id="KAK5079890.1"/>
    </source>
</evidence>
<feature type="transmembrane region" description="Helical" evidence="7">
    <location>
        <begin position="25"/>
        <end position="46"/>
    </location>
</feature>
<dbReference type="PANTHER" id="PTHR48020">
    <property type="entry name" value="PROTON MYO-INOSITOL COTRANSPORTER"/>
    <property type="match status" value="1"/>
</dbReference>
<evidence type="ECO:0000256" key="7">
    <source>
        <dbReference type="SAM" id="Phobius"/>
    </source>
</evidence>
<comment type="subcellular location">
    <subcellularLocation>
        <location evidence="1">Membrane</location>
        <topology evidence="1">Multi-pass membrane protein</topology>
    </subcellularLocation>
</comment>
<dbReference type="PANTHER" id="PTHR48020:SF25">
    <property type="entry name" value="SUGAR TRANSPORTER, PUTATIVE (AFU_ORTHOLOGUE AFUA_7G05830)-RELATED"/>
    <property type="match status" value="1"/>
</dbReference>
<feature type="domain" description="Major facilitator superfamily (MFS) profile" evidence="8">
    <location>
        <begin position="1"/>
        <end position="146"/>
    </location>
</feature>
<dbReference type="InterPro" id="IPR036259">
    <property type="entry name" value="MFS_trans_sf"/>
</dbReference>
<gene>
    <name evidence="9" type="ORF">LTR24_008862</name>
</gene>
<dbReference type="PROSITE" id="PS50850">
    <property type="entry name" value="MFS"/>
    <property type="match status" value="1"/>
</dbReference>
<evidence type="ECO:0000256" key="4">
    <source>
        <dbReference type="ARBA" id="ARBA00022989"/>
    </source>
</evidence>
<feature type="compositionally biased region" description="Basic and acidic residues" evidence="6">
    <location>
        <begin position="193"/>
        <end position="204"/>
    </location>
</feature>
<protein>
    <recommendedName>
        <fullName evidence="8">Major facilitator superfamily (MFS) profile domain-containing protein</fullName>
    </recommendedName>
</protein>
<evidence type="ECO:0000256" key="2">
    <source>
        <dbReference type="ARBA" id="ARBA00022448"/>
    </source>
</evidence>
<dbReference type="Pfam" id="PF00083">
    <property type="entry name" value="Sugar_tr"/>
    <property type="match status" value="1"/>
</dbReference>
<comment type="caution">
    <text evidence="9">The sequence shown here is derived from an EMBL/GenBank/DDBJ whole genome shotgun (WGS) entry which is preliminary data.</text>
</comment>
<dbReference type="EMBL" id="JAVRRG010000166">
    <property type="protein sequence ID" value="KAK5079890.1"/>
    <property type="molecule type" value="Genomic_DNA"/>
</dbReference>
<feature type="region of interest" description="Disordered" evidence="6">
    <location>
        <begin position="193"/>
        <end position="216"/>
    </location>
</feature>
<evidence type="ECO:0000313" key="10">
    <source>
        <dbReference type="Proteomes" id="UP001345013"/>
    </source>
</evidence>
<dbReference type="SUPFAM" id="SSF103473">
    <property type="entry name" value="MFS general substrate transporter"/>
    <property type="match status" value="1"/>
</dbReference>
<feature type="transmembrane region" description="Helical" evidence="7">
    <location>
        <begin position="92"/>
        <end position="115"/>
    </location>
</feature>
<dbReference type="Gene3D" id="1.20.1250.20">
    <property type="entry name" value="MFS general substrate transporter like domains"/>
    <property type="match status" value="1"/>
</dbReference>
<proteinExistence type="predicted"/>
<dbReference type="Proteomes" id="UP001345013">
    <property type="component" value="Unassembled WGS sequence"/>
</dbReference>
<keyword evidence="10" id="KW-1185">Reference proteome</keyword>